<dbReference type="AlphaFoldDB" id="A7HUM5"/>
<dbReference type="PANTHER" id="PTHR12358">
    <property type="entry name" value="SPHINGOSINE KINASE"/>
    <property type="match status" value="1"/>
</dbReference>
<protein>
    <submittedName>
        <fullName evidence="14">Diacylglycerol kinase catalytic region</fullName>
    </submittedName>
</protein>
<dbReference type="PROSITE" id="PS50146">
    <property type="entry name" value="DAGK"/>
    <property type="match status" value="1"/>
</dbReference>
<evidence type="ECO:0000256" key="7">
    <source>
        <dbReference type="ARBA" id="ARBA00022840"/>
    </source>
</evidence>
<dbReference type="InterPro" id="IPR001206">
    <property type="entry name" value="Diacylglycerol_kinase_cat_dom"/>
</dbReference>
<name>A7HUM5_PARL1</name>
<keyword evidence="15" id="KW-1185">Reference proteome</keyword>
<keyword evidence="9" id="KW-0443">Lipid metabolism</keyword>
<dbReference type="SMART" id="SM00046">
    <property type="entry name" value="DAGKc"/>
    <property type="match status" value="1"/>
</dbReference>
<keyword evidence="3" id="KW-0808">Transferase</keyword>
<dbReference type="PANTHER" id="PTHR12358:SF106">
    <property type="entry name" value="LIPID KINASE YEGS"/>
    <property type="match status" value="1"/>
</dbReference>
<keyword evidence="6 14" id="KW-0418">Kinase</keyword>
<dbReference type="GO" id="GO:0005886">
    <property type="term" value="C:plasma membrane"/>
    <property type="evidence" value="ECO:0007669"/>
    <property type="project" value="TreeGrafter"/>
</dbReference>
<sequence length="302" mass="31875">MTVGLWSPVLALRRFIHIILNPTAGRRKRHLLDAVIGRLRAAGADVTIELTTAAGHATELARAAAQSGKPDVIVAAGGDGTINEVARGLLGQGVPLGILPLGTANVLAIEIGLRPQAEEVASMLLGGPAELMGTGLVQGKIFLMMVGIGFDGEVVHAIDPRLKRMWGKGAFIWSGLKAWVRGPGRDILLTVDGREKRAAWVVVTNGRHYAGPFVLAPDADITQPGLTLFLFKGKSRFAFALYLAALGFGIAARLSSVEVLPARRIDVTAPHGLAVEVDGDDSGFLPQTIEQGTQFLRLVIPG</sequence>
<dbReference type="Proteomes" id="UP000006377">
    <property type="component" value="Chromosome"/>
</dbReference>
<dbReference type="NCBIfam" id="TIGR00147">
    <property type="entry name" value="YegS/Rv2252/BmrU family lipid kinase"/>
    <property type="match status" value="1"/>
</dbReference>
<dbReference type="InterPro" id="IPR050187">
    <property type="entry name" value="Lipid_Phosphate_FormReg"/>
</dbReference>
<evidence type="ECO:0000256" key="8">
    <source>
        <dbReference type="ARBA" id="ARBA00022842"/>
    </source>
</evidence>
<dbReference type="eggNOG" id="COG1597">
    <property type="taxonomic scope" value="Bacteria"/>
</dbReference>
<evidence type="ECO:0000256" key="10">
    <source>
        <dbReference type="ARBA" id="ARBA00023209"/>
    </source>
</evidence>
<dbReference type="Gene3D" id="3.40.50.10330">
    <property type="entry name" value="Probable inorganic polyphosphate/atp-NAD kinase, domain 1"/>
    <property type="match status" value="1"/>
</dbReference>
<organism evidence="14 15">
    <name type="scientific">Parvibaculum lavamentivorans (strain DS-1 / DSM 13023 / NCIMB 13966)</name>
    <dbReference type="NCBI Taxonomy" id="402881"/>
    <lineage>
        <taxon>Bacteria</taxon>
        <taxon>Pseudomonadati</taxon>
        <taxon>Pseudomonadota</taxon>
        <taxon>Alphaproteobacteria</taxon>
        <taxon>Hyphomicrobiales</taxon>
        <taxon>Parvibaculaceae</taxon>
        <taxon>Parvibaculum</taxon>
    </lineage>
</organism>
<gene>
    <name evidence="14" type="ordered locus">Plav_1994</name>
</gene>
<dbReference type="EMBL" id="CP000774">
    <property type="protein sequence ID" value="ABS63608.1"/>
    <property type="molecule type" value="Genomic_DNA"/>
</dbReference>
<keyword evidence="10" id="KW-0594">Phospholipid biosynthesis</keyword>
<evidence type="ECO:0000256" key="6">
    <source>
        <dbReference type="ARBA" id="ARBA00022777"/>
    </source>
</evidence>
<feature type="transmembrane region" description="Helical" evidence="12">
    <location>
        <begin position="237"/>
        <end position="254"/>
    </location>
</feature>
<keyword evidence="12" id="KW-0812">Transmembrane</keyword>
<dbReference type="GO" id="GO:0008654">
    <property type="term" value="P:phospholipid biosynthetic process"/>
    <property type="evidence" value="ECO:0007669"/>
    <property type="project" value="UniProtKB-KW"/>
</dbReference>
<dbReference type="InterPro" id="IPR005218">
    <property type="entry name" value="Diacylglycerol/lipid_kinase"/>
</dbReference>
<accession>A7HUM5</accession>
<dbReference type="STRING" id="402881.Plav_1994"/>
<dbReference type="OrthoDB" id="142078at2"/>
<dbReference type="Pfam" id="PF19279">
    <property type="entry name" value="YegS_C"/>
    <property type="match status" value="1"/>
</dbReference>
<keyword evidence="4" id="KW-0479">Metal-binding</keyword>
<evidence type="ECO:0000256" key="12">
    <source>
        <dbReference type="SAM" id="Phobius"/>
    </source>
</evidence>
<evidence type="ECO:0000256" key="11">
    <source>
        <dbReference type="ARBA" id="ARBA00023264"/>
    </source>
</evidence>
<keyword evidence="12" id="KW-0472">Membrane</keyword>
<evidence type="ECO:0000256" key="2">
    <source>
        <dbReference type="ARBA" id="ARBA00022516"/>
    </source>
</evidence>
<evidence type="ECO:0000313" key="14">
    <source>
        <dbReference type="EMBL" id="ABS63608.1"/>
    </source>
</evidence>
<dbReference type="GO" id="GO:0016301">
    <property type="term" value="F:kinase activity"/>
    <property type="evidence" value="ECO:0007669"/>
    <property type="project" value="UniProtKB-KW"/>
</dbReference>
<reference evidence="14 15" key="1">
    <citation type="journal article" date="2011" name="Stand. Genomic Sci.">
        <title>Complete genome sequence of Parvibaculum lavamentivorans type strain (DS-1(T)).</title>
        <authorList>
            <person name="Schleheck D."/>
            <person name="Weiss M."/>
            <person name="Pitluck S."/>
            <person name="Bruce D."/>
            <person name="Land M.L."/>
            <person name="Han S."/>
            <person name="Saunders E."/>
            <person name="Tapia R."/>
            <person name="Detter C."/>
            <person name="Brettin T."/>
            <person name="Han J."/>
            <person name="Woyke T."/>
            <person name="Goodwin L."/>
            <person name="Pennacchio L."/>
            <person name="Nolan M."/>
            <person name="Cook A.M."/>
            <person name="Kjelleberg S."/>
            <person name="Thomas T."/>
        </authorList>
    </citation>
    <scope>NUCLEOTIDE SEQUENCE [LARGE SCALE GENOMIC DNA]</scope>
    <source>
        <strain evidence="15">DS-1 / DSM 13023 / NCIMB 13966</strain>
    </source>
</reference>
<dbReference type="KEGG" id="pla:Plav_1994"/>
<keyword evidence="8" id="KW-0460">Magnesium</keyword>
<dbReference type="InterPro" id="IPR045540">
    <property type="entry name" value="YegS/DAGK_C"/>
</dbReference>
<dbReference type="GO" id="GO:0005524">
    <property type="term" value="F:ATP binding"/>
    <property type="evidence" value="ECO:0007669"/>
    <property type="project" value="UniProtKB-KW"/>
</dbReference>
<keyword evidence="2" id="KW-0444">Lipid biosynthesis</keyword>
<evidence type="ECO:0000313" key="15">
    <source>
        <dbReference type="Proteomes" id="UP000006377"/>
    </source>
</evidence>
<keyword evidence="11" id="KW-1208">Phospholipid metabolism</keyword>
<proteinExistence type="predicted"/>
<dbReference type="InterPro" id="IPR016064">
    <property type="entry name" value="NAD/diacylglycerol_kinase_sf"/>
</dbReference>
<keyword evidence="5" id="KW-0547">Nucleotide-binding</keyword>
<dbReference type="InterPro" id="IPR017438">
    <property type="entry name" value="ATP-NAD_kinase_N"/>
</dbReference>
<evidence type="ECO:0000256" key="9">
    <source>
        <dbReference type="ARBA" id="ARBA00023098"/>
    </source>
</evidence>
<keyword evidence="12" id="KW-1133">Transmembrane helix</keyword>
<evidence type="ECO:0000259" key="13">
    <source>
        <dbReference type="PROSITE" id="PS50146"/>
    </source>
</evidence>
<comment type="cofactor">
    <cofactor evidence="1">
        <name>Mg(2+)</name>
        <dbReference type="ChEBI" id="CHEBI:18420"/>
    </cofactor>
</comment>
<dbReference type="Gene3D" id="2.60.200.40">
    <property type="match status" value="1"/>
</dbReference>
<dbReference type="SUPFAM" id="SSF111331">
    <property type="entry name" value="NAD kinase/diacylglycerol kinase-like"/>
    <property type="match status" value="1"/>
</dbReference>
<evidence type="ECO:0000256" key="1">
    <source>
        <dbReference type="ARBA" id="ARBA00001946"/>
    </source>
</evidence>
<dbReference type="GO" id="GO:0046872">
    <property type="term" value="F:metal ion binding"/>
    <property type="evidence" value="ECO:0007669"/>
    <property type="project" value="UniProtKB-KW"/>
</dbReference>
<evidence type="ECO:0000256" key="5">
    <source>
        <dbReference type="ARBA" id="ARBA00022741"/>
    </source>
</evidence>
<dbReference type="HOGENOM" id="CLU_045532_2_1_5"/>
<dbReference type="Pfam" id="PF00781">
    <property type="entry name" value="DAGK_cat"/>
    <property type="match status" value="1"/>
</dbReference>
<feature type="domain" description="DAGKc" evidence="13">
    <location>
        <begin position="11"/>
        <end position="141"/>
    </location>
</feature>
<evidence type="ECO:0000256" key="3">
    <source>
        <dbReference type="ARBA" id="ARBA00022679"/>
    </source>
</evidence>
<evidence type="ECO:0000256" key="4">
    <source>
        <dbReference type="ARBA" id="ARBA00022723"/>
    </source>
</evidence>
<keyword evidence="7" id="KW-0067">ATP-binding</keyword>